<dbReference type="Pfam" id="PF19833">
    <property type="entry name" value="RecG_dom3_C"/>
    <property type="match status" value="1"/>
</dbReference>
<accession>A0A2D3NXU1</accession>
<dbReference type="NCBIfam" id="NF008168">
    <property type="entry name" value="PRK10917.2-2"/>
    <property type="match status" value="1"/>
</dbReference>
<evidence type="ECO:0000256" key="11">
    <source>
        <dbReference type="ARBA" id="ARBA00023235"/>
    </source>
</evidence>
<dbReference type="InterPro" id="IPR004609">
    <property type="entry name" value="ATP-dep_DNA_helicase_RecG"/>
</dbReference>
<feature type="domain" description="Helicase C-terminal" evidence="17">
    <location>
        <begin position="477"/>
        <end position="622"/>
    </location>
</feature>
<dbReference type="AlphaFoldDB" id="A0A2D3NXU1"/>
<evidence type="ECO:0000313" key="19">
    <source>
        <dbReference type="Proteomes" id="UP000230056"/>
    </source>
</evidence>
<evidence type="ECO:0000256" key="15">
    <source>
        <dbReference type="RuleBase" id="RU363016"/>
    </source>
</evidence>
<dbReference type="GO" id="GO:0006310">
    <property type="term" value="P:DNA recombination"/>
    <property type="evidence" value="ECO:0007669"/>
    <property type="project" value="UniProtKB-UniRule"/>
</dbReference>
<evidence type="ECO:0000256" key="1">
    <source>
        <dbReference type="ARBA" id="ARBA00007504"/>
    </source>
</evidence>
<evidence type="ECO:0000256" key="10">
    <source>
        <dbReference type="ARBA" id="ARBA00023204"/>
    </source>
</evidence>
<comment type="similarity">
    <text evidence="1 15">Belongs to the helicase family. RecG subfamily.</text>
</comment>
<dbReference type="InterPro" id="IPR045562">
    <property type="entry name" value="RecG_dom3_C"/>
</dbReference>
<dbReference type="InterPro" id="IPR047112">
    <property type="entry name" value="RecG/Mfd"/>
</dbReference>
<evidence type="ECO:0000256" key="12">
    <source>
        <dbReference type="ARBA" id="ARBA00034617"/>
    </source>
</evidence>
<dbReference type="SUPFAM" id="SSF50249">
    <property type="entry name" value="Nucleic acid-binding proteins"/>
    <property type="match status" value="1"/>
</dbReference>
<protein>
    <recommendedName>
        <fullName evidence="2 15">ATP-dependent DNA helicase RecG</fullName>
        <ecNumber evidence="13 15">5.6.2.4</ecNumber>
    </recommendedName>
</protein>
<dbReference type="PROSITE" id="PS51194">
    <property type="entry name" value="HELICASE_CTER"/>
    <property type="match status" value="1"/>
</dbReference>
<keyword evidence="5 15" id="KW-0378">Hydrolase</keyword>
<dbReference type="GO" id="GO:0016887">
    <property type="term" value="F:ATP hydrolysis activity"/>
    <property type="evidence" value="ECO:0007669"/>
    <property type="project" value="RHEA"/>
</dbReference>
<dbReference type="PANTHER" id="PTHR47964:SF1">
    <property type="entry name" value="ATP-DEPENDENT DNA HELICASE HOMOLOG RECG, CHLOROPLASTIC"/>
    <property type="match status" value="1"/>
</dbReference>
<dbReference type="Pfam" id="PF17191">
    <property type="entry name" value="RecG_wedge"/>
    <property type="match status" value="1"/>
</dbReference>
<dbReference type="EC" id="5.6.2.4" evidence="13 15"/>
<reference evidence="18 19" key="1">
    <citation type="submission" date="2017-11" db="EMBL/GenBank/DDBJ databases">
        <title>Genome sequencing of Fusobacterium periodonticum KCOM 1261.</title>
        <authorList>
            <person name="Kook J.-K."/>
            <person name="Park S.-N."/>
            <person name="Lim Y.K."/>
        </authorList>
    </citation>
    <scope>NUCLEOTIDE SEQUENCE [LARGE SCALE GENOMIC DNA]</scope>
    <source>
        <strain evidence="18 19">KCOM 1261</strain>
    </source>
</reference>
<dbReference type="GO" id="GO:0003677">
    <property type="term" value="F:DNA binding"/>
    <property type="evidence" value="ECO:0007669"/>
    <property type="project" value="UniProtKB-KW"/>
</dbReference>
<keyword evidence="4 15" id="KW-0227">DNA damage</keyword>
<keyword evidence="10 15" id="KW-0234">DNA repair</keyword>
<dbReference type="GO" id="GO:0005524">
    <property type="term" value="F:ATP binding"/>
    <property type="evidence" value="ECO:0007669"/>
    <property type="project" value="UniProtKB-KW"/>
</dbReference>
<dbReference type="NCBIfam" id="TIGR00643">
    <property type="entry name" value="recG"/>
    <property type="match status" value="1"/>
</dbReference>
<comment type="catalytic activity">
    <reaction evidence="14 15">
        <text>ATP + H2O = ADP + phosphate + H(+)</text>
        <dbReference type="Rhea" id="RHEA:13065"/>
        <dbReference type="ChEBI" id="CHEBI:15377"/>
        <dbReference type="ChEBI" id="CHEBI:15378"/>
        <dbReference type="ChEBI" id="CHEBI:30616"/>
        <dbReference type="ChEBI" id="CHEBI:43474"/>
        <dbReference type="ChEBI" id="CHEBI:456216"/>
        <dbReference type="EC" id="5.6.2.4"/>
    </reaction>
</comment>
<keyword evidence="8" id="KW-0238">DNA-binding</keyword>
<dbReference type="InterPro" id="IPR012340">
    <property type="entry name" value="NA-bd_OB-fold"/>
</dbReference>
<dbReference type="GO" id="GO:0043138">
    <property type="term" value="F:3'-5' DNA helicase activity"/>
    <property type="evidence" value="ECO:0007669"/>
    <property type="project" value="UniProtKB-EC"/>
</dbReference>
<evidence type="ECO:0000256" key="4">
    <source>
        <dbReference type="ARBA" id="ARBA00022763"/>
    </source>
</evidence>
<evidence type="ECO:0000256" key="13">
    <source>
        <dbReference type="ARBA" id="ARBA00034808"/>
    </source>
</evidence>
<dbReference type="RefSeq" id="WP_100025456.1">
    <property type="nucleotide sequence ID" value="NZ_CP024699.1"/>
</dbReference>
<dbReference type="GO" id="GO:0006281">
    <property type="term" value="P:DNA repair"/>
    <property type="evidence" value="ECO:0007669"/>
    <property type="project" value="UniProtKB-UniRule"/>
</dbReference>
<keyword evidence="9 15" id="KW-0233">DNA recombination</keyword>
<gene>
    <name evidence="18" type="ORF">CTM72_11175</name>
</gene>
<evidence type="ECO:0000256" key="5">
    <source>
        <dbReference type="ARBA" id="ARBA00022801"/>
    </source>
</evidence>
<dbReference type="EMBL" id="CP024699">
    <property type="protein sequence ID" value="ATV60217.1"/>
    <property type="molecule type" value="Genomic_DNA"/>
</dbReference>
<evidence type="ECO:0000256" key="7">
    <source>
        <dbReference type="ARBA" id="ARBA00022840"/>
    </source>
</evidence>
<dbReference type="CDD" id="cd04488">
    <property type="entry name" value="RecG_wedge_OBF"/>
    <property type="match status" value="1"/>
</dbReference>
<evidence type="ECO:0000256" key="6">
    <source>
        <dbReference type="ARBA" id="ARBA00022806"/>
    </source>
</evidence>
<dbReference type="PANTHER" id="PTHR47964">
    <property type="entry name" value="ATP-DEPENDENT DNA HELICASE HOMOLOG RECG, CHLOROPLASTIC"/>
    <property type="match status" value="1"/>
</dbReference>
<dbReference type="SMART" id="SM00490">
    <property type="entry name" value="HELICc"/>
    <property type="match status" value="1"/>
</dbReference>
<dbReference type="InterPro" id="IPR014001">
    <property type="entry name" value="Helicase_ATP-bd"/>
</dbReference>
<dbReference type="NCBIfam" id="NF008165">
    <property type="entry name" value="PRK10917.1-3"/>
    <property type="match status" value="1"/>
</dbReference>
<proteinExistence type="inferred from homology"/>
<dbReference type="Gene3D" id="3.40.50.300">
    <property type="entry name" value="P-loop containing nucleotide triphosphate hydrolases"/>
    <property type="match status" value="2"/>
</dbReference>
<keyword evidence="3 15" id="KW-0547">Nucleotide-binding</keyword>
<keyword evidence="6 15" id="KW-0347">Helicase</keyword>
<organism evidence="18 19">
    <name type="scientific">Fusobacterium pseudoperiodonticum</name>
    <dbReference type="NCBI Taxonomy" id="2663009"/>
    <lineage>
        <taxon>Bacteria</taxon>
        <taxon>Fusobacteriati</taxon>
        <taxon>Fusobacteriota</taxon>
        <taxon>Fusobacteriia</taxon>
        <taxon>Fusobacteriales</taxon>
        <taxon>Fusobacteriaceae</taxon>
        <taxon>Fusobacterium</taxon>
    </lineage>
</organism>
<keyword evidence="11" id="KW-0413">Isomerase</keyword>
<name>A0A2D3NXU1_9FUSO</name>
<evidence type="ECO:0000259" key="16">
    <source>
        <dbReference type="PROSITE" id="PS51192"/>
    </source>
</evidence>
<dbReference type="CDD" id="cd17992">
    <property type="entry name" value="DEXHc_RecG"/>
    <property type="match status" value="1"/>
</dbReference>
<sequence length="690" mass="78813">MIEAYKKMYTKLEDLPSKYITAKQVVNLKSLGIDTIYDLIYYFPRAYDNRSNVKNIGDLTFNEYVVVKASVMSVLNMPNRSGKKIVKAMITDGTGIMEVLWFGMPYISKSLKVREEYIFIGQTKKSNLFQFINPEYKLYKGQEKETAKEILPIYSSNKSITQNNLRKIIKKFLENFLKYFEENIPNDLVKGYKEIFERTQAIKNIHFPESVQAIEAANLRFATEELLILELGILKNRFIIDSLNTKKYEIEGKKEKVKKFLELLPFELTRAQKKVIKEIYDEISDGKIVNRLVQGDVGSGKTAVATVMLIYMAENGYQGALMAPTEILANQHYLGMKERLEKIGLRVGLLTSSIKGKKKTELLEAIANGDIDIVIGTHSLIEDNVVFKKLGLIVIDEQHRFGVNQRNKLREKGFLGNLLVMTATPIPRSLALSIYGDLDLSIIDELPPGRTPIKTKWIANDKDLSIMYDFIYKKVNSGNQAYFVAPLIETSDKMALKSVDKVSEEIERRFSDKKIGIIHGKMKAKEKDEVMLKFKNKEYDILIATTVIEVGIDVPASTIMTIYNAERFGLSALHQLRGRVGRGSKQSYCFLISESTTENSKQRLSIMEKTEDGFVIAEEDLKLRNSGEIFGLRQSGFSDLKFIDIIYDSKTIKDVRDLCIAYLKKNKGKIKNEFLKYDIERKFSDLQSGN</sequence>
<dbReference type="Proteomes" id="UP000230056">
    <property type="component" value="Chromosome"/>
</dbReference>
<dbReference type="Pfam" id="PF00271">
    <property type="entry name" value="Helicase_C"/>
    <property type="match status" value="1"/>
</dbReference>
<dbReference type="PROSITE" id="PS51192">
    <property type="entry name" value="HELICASE_ATP_BIND_1"/>
    <property type="match status" value="1"/>
</dbReference>
<dbReference type="InterPro" id="IPR027417">
    <property type="entry name" value="P-loop_NTPase"/>
</dbReference>
<keyword evidence="7 15" id="KW-0067">ATP-binding</keyword>
<comment type="catalytic activity">
    <reaction evidence="12 15">
        <text>Couples ATP hydrolysis with the unwinding of duplex DNA by translocating in the 3'-5' direction.</text>
        <dbReference type="EC" id="5.6.2.4"/>
    </reaction>
</comment>
<evidence type="ECO:0000256" key="8">
    <source>
        <dbReference type="ARBA" id="ARBA00023125"/>
    </source>
</evidence>
<dbReference type="InterPro" id="IPR001650">
    <property type="entry name" value="Helicase_C-like"/>
</dbReference>
<feature type="domain" description="Helicase ATP-binding" evidence="16">
    <location>
        <begin position="282"/>
        <end position="443"/>
    </location>
</feature>
<evidence type="ECO:0000256" key="9">
    <source>
        <dbReference type="ARBA" id="ARBA00023172"/>
    </source>
</evidence>
<evidence type="ECO:0000256" key="2">
    <source>
        <dbReference type="ARBA" id="ARBA00017846"/>
    </source>
</evidence>
<comment type="function">
    <text evidence="15">Plays a critical role in recombination and DNA repair. Helps process Holliday junction intermediates to mature products by catalyzing branch migration. Has replication fork regression activity, unwinds stalled or blocked replication forks to make a HJ that can be resolved. Has a DNA unwinding activity characteristic of a DNA helicase with 3'-5' polarity.</text>
</comment>
<dbReference type="SMART" id="SM00487">
    <property type="entry name" value="DEXDc"/>
    <property type="match status" value="1"/>
</dbReference>
<dbReference type="Gene3D" id="2.40.50.140">
    <property type="entry name" value="Nucleic acid-binding proteins"/>
    <property type="match status" value="1"/>
</dbReference>
<evidence type="ECO:0000259" key="17">
    <source>
        <dbReference type="PROSITE" id="PS51194"/>
    </source>
</evidence>
<dbReference type="InterPro" id="IPR011545">
    <property type="entry name" value="DEAD/DEAH_box_helicase_dom"/>
</dbReference>
<evidence type="ECO:0000256" key="14">
    <source>
        <dbReference type="ARBA" id="ARBA00048988"/>
    </source>
</evidence>
<dbReference type="SUPFAM" id="SSF52540">
    <property type="entry name" value="P-loop containing nucleoside triphosphate hydrolases"/>
    <property type="match status" value="2"/>
</dbReference>
<dbReference type="InterPro" id="IPR033454">
    <property type="entry name" value="RecG_wedge"/>
</dbReference>
<dbReference type="Pfam" id="PF00270">
    <property type="entry name" value="DEAD"/>
    <property type="match status" value="1"/>
</dbReference>
<evidence type="ECO:0000256" key="3">
    <source>
        <dbReference type="ARBA" id="ARBA00022741"/>
    </source>
</evidence>
<evidence type="ECO:0000313" key="18">
    <source>
        <dbReference type="EMBL" id="ATV60217.1"/>
    </source>
</evidence>